<name>A0A4Q7N717_9BURK</name>
<dbReference type="GO" id="GO:0003700">
    <property type="term" value="F:DNA-binding transcription factor activity"/>
    <property type="evidence" value="ECO:0007669"/>
    <property type="project" value="InterPro"/>
</dbReference>
<dbReference type="InterPro" id="IPR008920">
    <property type="entry name" value="TF_FadR/GntR_C"/>
</dbReference>
<dbReference type="Gene3D" id="1.10.10.10">
    <property type="entry name" value="Winged helix-like DNA-binding domain superfamily/Winged helix DNA-binding domain"/>
    <property type="match status" value="1"/>
</dbReference>
<organism evidence="5 6">
    <name type="scientific">Pigmentiphaga kullae</name>
    <dbReference type="NCBI Taxonomy" id="151784"/>
    <lineage>
        <taxon>Bacteria</taxon>
        <taxon>Pseudomonadati</taxon>
        <taxon>Pseudomonadota</taxon>
        <taxon>Betaproteobacteria</taxon>
        <taxon>Burkholderiales</taxon>
        <taxon>Alcaligenaceae</taxon>
        <taxon>Pigmentiphaga</taxon>
    </lineage>
</organism>
<dbReference type="EMBL" id="SGXC01000004">
    <property type="protein sequence ID" value="RZS77164.1"/>
    <property type="molecule type" value="Genomic_DNA"/>
</dbReference>
<evidence type="ECO:0000313" key="6">
    <source>
        <dbReference type="Proteomes" id="UP000292445"/>
    </source>
</evidence>
<feature type="domain" description="HTH gntR-type" evidence="4">
    <location>
        <begin position="7"/>
        <end position="74"/>
    </location>
</feature>
<dbReference type="PANTHER" id="PTHR43537">
    <property type="entry name" value="TRANSCRIPTIONAL REGULATOR, GNTR FAMILY"/>
    <property type="match status" value="1"/>
</dbReference>
<comment type="caution">
    <text evidence="5">The sequence shown here is derived from an EMBL/GenBank/DDBJ whole genome shotgun (WGS) entry which is preliminary data.</text>
</comment>
<dbReference type="Proteomes" id="UP000292445">
    <property type="component" value="Unassembled WGS sequence"/>
</dbReference>
<keyword evidence="3" id="KW-0804">Transcription</keyword>
<dbReference type="InterPro" id="IPR036388">
    <property type="entry name" value="WH-like_DNA-bd_sf"/>
</dbReference>
<dbReference type="GO" id="GO:0003677">
    <property type="term" value="F:DNA binding"/>
    <property type="evidence" value="ECO:0007669"/>
    <property type="project" value="UniProtKB-KW"/>
</dbReference>
<dbReference type="SMART" id="SM00345">
    <property type="entry name" value="HTH_GNTR"/>
    <property type="match status" value="1"/>
</dbReference>
<gene>
    <name evidence="5" type="ORF">EV675_5892</name>
</gene>
<evidence type="ECO:0000256" key="1">
    <source>
        <dbReference type="ARBA" id="ARBA00023015"/>
    </source>
</evidence>
<dbReference type="InterPro" id="IPR011711">
    <property type="entry name" value="GntR_C"/>
</dbReference>
<dbReference type="SUPFAM" id="SSF46785">
    <property type="entry name" value="Winged helix' DNA-binding domain"/>
    <property type="match status" value="1"/>
</dbReference>
<dbReference type="CDD" id="cd07377">
    <property type="entry name" value="WHTH_GntR"/>
    <property type="match status" value="1"/>
</dbReference>
<sequence>MDIDPNLSQTERAVYGLRGLIVQGKLKPGDRVLEQALVDAFGVSRTPARAAMQRISEEGLISLQPSGGYVVSSFTEDDVFDAISIRGTLEGMAARMAAEKGAPARVLKAMHECLEELDAVVGSSDVAGRQNDYVVLNDRLHELICGAAQSPMVARALERLVAIPFSVNNSFTDVPASAEAGVRDILRGAQEQHRNIVDAIENREGTRAQALMIEHSRSTWKYLNLMLHLPEPVALPGGLQAALRARRT</sequence>
<dbReference type="SUPFAM" id="SSF48008">
    <property type="entry name" value="GntR ligand-binding domain-like"/>
    <property type="match status" value="1"/>
</dbReference>
<dbReference type="RefSeq" id="WP_165404832.1">
    <property type="nucleotide sequence ID" value="NZ_SGXC01000004.1"/>
</dbReference>
<dbReference type="Pfam" id="PF00392">
    <property type="entry name" value="GntR"/>
    <property type="match status" value="1"/>
</dbReference>
<evidence type="ECO:0000313" key="5">
    <source>
        <dbReference type="EMBL" id="RZS77164.1"/>
    </source>
</evidence>
<keyword evidence="1" id="KW-0805">Transcription regulation</keyword>
<keyword evidence="6" id="KW-1185">Reference proteome</keyword>
<proteinExistence type="predicted"/>
<evidence type="ECO:0000256" key="2">
    <source>
        <dbReference type="ARBA" id="ARBA00023125"/>
    </source>
</evidence>
<dbReference type="InterPro" id="IPR000524">
    <property type="entry name" value="Tscrpt_reg_HTH_GntR"/>
</dbReference>
<evidence type="ECO:0000259" key="4">
    <source>
        <dbReference type="PROSITE" id="PS50949"/>
    </source>
</evidence>
<evidence type="ECO:0000256" key="3">
    <source>
        <dbReference type="ARBA" id="ARBA00023163"/>
    </source>
</evidence>
<dbReference type="SMART" id="SM00895">
    <property type="entry name" value="FCD"/>
    <property type="match status" value="1"/>
</dbReference>
<keyword evidence="2" id="KW-0238">DNA-binding</keyword>
<reference evidence="5 6" key="1">
    <citation type="submission" date="2019-02" db="EMBL/GenBank/DDBJ databases">
        <title>Genomic Encyclopedia of Type Strains, Phase IV (KMG-IV): sequencing the most valuable type-strain genomes for metagenomic binning, comparative biology and taxonomic classification.</title>
        <authorList>
            <person name="Goeker M."/>
        </authorList>
    </citation>
    <scope>NUCLEOTIDE SEQUENCE [LARGE SCALE GENOMIC DNA]</scope>
    <source>
        <strain evidence="5 6">K24</strain>
    </source>
</reference>
<accession>A0A4Q7N717</accession>
<dbReference type="PROSITE" id="PS50949">
    <property type="entry name" value="HTH_GNTR"/>
    <property type="match status" value="1"/>
</dbReference>
<dbReference type="Gene3D" id="1.20.120.530">
    <property type="entry name" value="GntR ligand-binding domain-like"/>
    <property type="match status" value="1"/>
</dbReference>
<dbReference type="AlphaFoldDB" id="A0A4Q7N717"/>
<dbReference type="PANTHER" id="PTHR43537:SF49">
    <property type="entry name" value="TRANSCRIPTIONAL REGULATORY PROTEIN"/>
    <property type="match status" value="1"/>
</dbReference>
<dbReference type="InterPro" id="IPR036390">
    <property type="entry name" value="WH_DNA-bd_sf"/>
</dbReference>
<dbReference type="Pfam" id="PF07729">
    <property type="entry name" value="FCD"/>
    <property type="match status" value="1"/>
</dbReference>
<protein>
    <submittedName>
        <fullName evidence="5">GntR family transcriptional regulator</fullName>
    </submittedName>
</protein>